<dbReference type="AlphaFoldDB" id="A0AAV7LRD1"/>
<accession>A0AAV7LRD1</accession>
<gene>
    <name evidence="2" type="ORF">NDU88_007206</name>
</gene>
<comment type="caution">
    <text evidence="2">The sequence shown here is derived from an EMBL/GenBank/DDBJ whole genome shotgun (WGS) entry which is preliminary data.</text>
</comment>
<feature type="compositionally biased region" description="Basic and acidic residues" evidence="1">
    <location>
        <begin position="656"/>
        <end position="669"/>
    </location>
</feature>
<feature type="compositionally biased region" description="Basic residues" evidence="1">
    <location>
        <begin position="631"/>
        <end position="644"/>
    </location>
</feature>
<organism evidence="2 3">
    <name type="scientific">Pleurodeles waltl</name>
    <name type="common">Iberian ribbed newt</name>
    <dbReference type="NCBI Taxonomy" id="8319"/>
    <lineage>
        <taxon>Eukaryota</taxon>
        <taxon>Metazoa</taxon>
        <taxon>Chordata</taxon>
        <taxon>Craniata</taxon>
        <taxon>Vertebrata</taxon>
        <taxon>Euteleostomi</taxon>
        <taxon>Amphibia</taxon>
        <taxon>Batrachia</taxon>
        <taxon>Caudata</taxon>
        <taxon>Salamandroidea</taxon>
        <taxon>Salamandridae</taxon>
        <taxon>Pleurodelinae</taxon>
        <taxon>Pleurodeles</taxon>
    </lineage>
</organism>
<name>A0AAV7LRD1_PLEWA</name>
<protein>
    <recommendedName>
        <fullName evidence="4">Titin</fullName>
    </recommendedName>
</protein>
<feature type="compositionally biased region" description="Basic and acidic residues" evidence="1">
    <location>
        <begin position="604"/>
        <end position="630"/>
    </location>
</feature>
<feature type="region of interest" description="Disordered" evidence="1">
    <location>
        <begin position="564"/>
        <end position="583"/>
    </location>
</feature>
<keyword evidence="3" id="KW-1185">Reference proteome</keyword>
<dbReference type="Proteomes" id="UP001066276">
    <property type="component" value="Chromosome 11"/>
</dbReference>
<sequence length="792" mass="90706">MNAKTHLPVMNKLPLREQGSLVTKRGSRLLIPCRFKTDSKAHPSELQVEWGVVKDADKWYTPVIRVLDSFVVPLPQPNSYAARAQMFLSLLPLGNCSLVINPVFSHDSGTYQVKVFFDGRLFDKSPTAHVQVLKNEDDNDLERRSREKTSQSTLKKNRSTKKSKTSTDKMKKKPISPMEWYEFVPERSLQSPIDQTDENMPETRTERSEHETHEDMSEKQVEIAKVEKNTTEVKKQTHSSATVRSSKPVQEDKINTILVKGLMYEDIPEEQEEVSKVQKTAVKVRKIPTTMATVVGFGPTQEDKVETIPVQDQMYEEMSEEQEYVPKVGKTTVKVRKIPATTAIVVGFEPMQEDKVKTIPVQDHMYEEMSEEQEYISKVGKTTVKGRKIPATTAIVVGFEPMQEDKVKTIPVQDQMYEEMSEEQEYITKVGKTTFKVRKIPATTAIVVGFGPTQEDKVKTIPVQDWMYEEMSEEQEYIPKVGKTTVKVRKIPATTAIVVGSEPMQEDKVKTIPVLDRMSEGTSEEEEYVPKVGKTTVIFRKITSSSTIAVVSWPMREDKVKTVSVKKQRKKNFPKEPEENPKIGSITTKAEHKKQSSNTLHAHNMQEENVKTIPVEDRTHKDEPKEELIHKSQKTRSRGKKNKQRSTIVMEEDEERTMPEKDQKDKDMPEEQEEIADMGQTTTKAKKATQHYTFVVNAHILEEDEIKTVPVKEQTYEDKPEEQEETITLWKATSKMKRRKQSSTFMVDEYVTADYEVKTIPVKETKGMALGWSQASTRPKRYPVKTKHGLAQ</sequence>
<proteinExistence type="predicted"/>
<dbReference type="Gene3D" id="2.60.40.10">
    <property type="entry name" value="Immunoglobulins"/>
    <property type="match status" value="1"/>
</dbReference>
<evidence type="ECO:0008006" key="4">
    <source>
        <dbReference type="Google" id="ProtNLM"/>
    </source>
</evidence>
<dbReference type="EMBL" id="JANPWB010000015">
    <property type="protein sequence ID" value="KAJ1094122.1"/>
    <property type="molecule type" value="Genomic_DNA"/>
</dbReference>
<dbReference type="InterPro" id="IPR036179">
    <property type="entry name" value="Ig-like_dom_sf"/>
</dbReference>
<evidence type="ECO:0000313" key="3">
    <source>
        <dbReference type="Proteomes" id="UP001066276"/>
    </source>
</evidence>
<evidence type="ECO:0000256" key="1">
    <source>
        <dbReference type="SAM" id="MobiDB-lite"/>
    </source>
</evidence>
<feature type="compositionally biased region" description="Basic and acidic residues" evidence="1">
    <location>
        <begin position="201"/>
        <end position="219"/>
    </location>
</feature>
<dbReference type="InterPro" id="IPR013783">
    <property type="entry name" value="Ig-like_fold"/>
</dbReference>
<reference evidence="2" key="1">
    <citation type="journal article" date="2022" name="bioRxiv">
        <title>Sequencing and chromosome-scale assembly of the giantPleurodeles waltlgenome.</title>
        <authorList>
            <person name="Brown T."/>
            <person name="Elewa A."/>
            <person name="Iarovenko S."/>
            <person name="Subramanian E."/>
            <person name="Araus A.J."/>
            <person name="Petzold A."/>
            <person name="Susuki M."/>
            <person name="Suzuki K.-i.T."/>
            <person name="Hayashi T."/>
            <person name="Toyoda A."/>
            <person name="Oliveira C."/>
            <person name="Osipova E."/>
            <person name="Leigh N.D."/>
            <person name="Simon A."/>
            <person name="Yun M.H."/>
        </authorList>
    </citation>
    <scope>NUCLEOTIDE SEQUENCE</scope>
    <source>
        <strain evidence="2">20211129_DDA</strain>
        <tissue evidence="2">Liver</tissue>
    </source>
</reference>
<feature type="region of interest" description="Disordered" evidence="1">
    <location>
        <begin position="133"/>
        <end position="219"/>
    </location>
</feature>
<evidence type="ECO:0000313" key="2">
    <source>
        <dbReference type="EMBL" id="KAJ1094122.1"/>
    </source>
</evidence>
<feature type="compositionally biased region" description="Basic residues" evidence="1">
    <location>
        <begin position="155"/>
        <end position="174"/>
    </location>
</feature>
<feature type="region of interest" description="Disordered" evidence="1">
    <location>
        <begin position="589"/>
        <end position="672"/>
    </location>
</feature>
<dbReference type="SUPFAM" id="SSF48726">
    <property type="entry name" value="Immunoglobulin"/>
    <property type="match status" value="1"/>
</dbReference>